<dbReference type="OrthoDB" id="9799672at2"/>
<accession>F7NI84</accession>
<dbReference type="Gene3D" id="3.40.50.150">
    <property type="entry name" value="Vaccinia Virus protein VP39"/>
    <property type="match status" value="1"/>
</dbReference>
<keyword evidence="1 4" id="KW-0489">Methyltransferase</keyword>
<dbReference type="PROSITE" id="PS51682">
    <property type="entry name" value="SAM_OMT_I"/>
    <property type="match status" value="1"/>
</dbReference>
<dbReference type="CDD" id="cd02440">
    <property type="entry name" value="AdoMet_MTases"/>
    <property type="match status" value="1"/>
</dbReference>
<dbReference type="PANTHER" id="PTHR43836:SF2">
    <property type="entry name" value="CATECHOL O-METHYLTRANSFERASE 1-RELATED"/>
    <property type="match status" value="1"/>
</dbReference>
<dbReference type="RefSeq" id="WP_004094826.1">
    <property type="nucleotide sequence ID" value="NZ_AFGF01000068.1"/>
</dbReference>
<gene>
    <name evidence="4" type="ORF">ALO_08912</name>
</gene>
<protein>
    <submittedName>
        <fullName evidence="4">O-methyltransferase family 3</fullName>
    </submittedName>
</protein>
<keyword evidence="2 4" id="KW-0808">Transferase</keyword>
<keyword evidence="5" id="KW-1185">Reference proteome</keyword>
<dbReference type="EMBL" id="AFGF01000068">
    <property type="protein sequence ID" value="EGO64249.1"/>
    <property type="molecule type" value="Genomic_DNA"/>
</dbReference>
<dbReference type="AlphaFoldDB" id="F7NI84"/>
<dbReference type="Proteomes" id="UP000003240">
    <property type="component" value="Unassembled WGS sequence"/>
</dbReference>
<dbReference type="STRING" id="1009370.ALO_08912"/>
<dbReference type="eggNOG" id="COG4122">
    <property type="taxonomic scope" value="Bacteria"/>
</dbReference>
<dbReference type="InterPro" id="IPR002935">
    <property type="entry name" value="SAM_O-MeTrfase"/>
</dbReference>
<evidence type="ECO:0000256" key="1">
    <source>
        <dbReference type="ARBA" id="ARBA00022603"/>
    </source>
</evidence>
<reference evidence="4 5" key="1">
    <citation type="journal article" date="2011" name="EMBO J.">
        <title>Structural diversity of bacterial flagellar motors.</title>
        <authorList>
            <person name="Chen S."/>
            <person name="Beeby M."/>
            <person name="Murphy G.E."/>
            <person name="Leadbetter J.R."/>
            <person name="Hendrixson D.R."/>
            <person name="Briegel A."/>
            <person name="Li Z."/>
            <person name="Shi J."/>
            <person name="Tocheva E.I."/>
            <person name="Muller A."/>
            <person name="Dobro M.J."/>
            <person name="Jensen G.J."/>
        </authorList>
    </citation>
    <scope>NUCLEOTIDE SEQUENCE [LARGE SCALE GENOMIC DNA]</scope>
    <source>
        <strain evidence="4 5">DSM 6540</strain>
    </source>
</reference>
<evidence type="ECO:0000256" key="3">
    <source>
        <dbReference type="ARBA" id="ARBA00022691"/>
    </source>
</evidence>
<dbReference type="PANTHER" id="PTHR43836">
    <property type="entry name" value="CATECHOL O-METHYLTRANSFERASE 1-RELATED"/>
    <property type="match status" value="1"/>
</dbReference>
<comment type="caution">
    <text evidence="4">The sequence shown here is derived from an EMBL/GenBank/DDBJ whole genome shotgun (WGS) entry which is preliminary data.</text>
</comment>
<dbReference type="Pfam" id="PF01596">
    <property type="entry name" value="Methyltransf_3"/>
    <property type="match status" value="1"/>
</dbReference>
<organism evidence="4 5">
    <name type="scientific">Acetonema longum DSM 6540</name>
    <dbReference type="NCBI Taxonomy" id="1009370"/>
    <lineage>
        <taxon>Bacteria</taxon>
        <taxon>Bacillati</taxon>
        <taxon>Bacillota</taxon>
        <taxon>Negativicutes</taxon>
        <taxon>Acetonemataceae</taxon>
        <taxon>Acetonema</taxon>
    </lineage>
</organism>
<dbReference type="SUPFAM" id="SSF53335">
    <property type="entry name" value="S-adenosyl-L-methionine-dependent methyltransferases"/>
    <property type="match status" value="1"/>
</dbReference>
<proteinExistence type="predicted"/>
<keyword evidence="3" id="KW-0949">S-adenosyl-L-methionine</keyword>
<dbReference type="InterPro" id="IPR029063">
    <property type="entry name" value="SAM-dependent_MTases_sf"/>
</dbReference>
<dbReference type="GO" id="GO:0032259">
    <property type="term" value="P:methylation"/>
    <property type="evidence" value="ECO:0007669"/>
    <property type="project" value="UniProtKB-KW"/>
</dbReference>
<evidence type="ECO:0000313" key="5">
    <source>
        <dbReference type="Proteomes" id="UP000003240"/>
    </source>
</evidence>
<dbReference type="GO" id="GO:0008171">
    <property type="term" value="F:O-methyltransferase activity"/>
    <property type="evidence" value="ECO:0007669"/>
    <property type="project" value="InterPro"/>
</dbReference>
<sequence length="203" mass="22348">MTDIASLLTNIRRYAQDTRVPILAAASEQVLIEVILAQKPARILEIGTAIGYSALLMAAHMPASGRIITIEKDAGRIILARQFIHQAGIDYENRITLVEGDAAQIIPGIAGPFDLVFIDAAKAQYYNYLTAVLTQLSPRAAVVADNVLFRGIVLDGQPPRRFRTIATRMKQYLDFVSRDPRFQTEIRAAGDGLSISYYQGDLV</sequence>
<name>F7NI84_9FIRM</name>
<evidence type="ECO:0000256" key="2">
    <source>
        <dbReference type="ARBA" id="ARBA00022679"/>
    </source>
</evidence>
<evidence type="ECO:0000313" key="4">
    <source>
        <dbReference type="EMBL" id="EGO64249.1"/>
    </source>
</evidence>